<gene>
    <name evidence="1" type="ORF">M0811_01690</name>
</gene>
<protein>
    <submittedName>
        <fullName evidence="1">Uncharacterized protein</fullName>
    </submittedName>
</protein>
<evidence type="ECO:0000313" key="2">
    <source>
        <dbReference type="Proteomes" id="UP001149090"/>
    </source>
</evidence>
<sequence length="145" mass="17100">MIFDFKDPEFKLKRSKNRKAIQIVVPAYSLVFSLQNENEQEDFLKELQNSRSLLKVEISKCSNPKLEKTTTLIDYIDSYMVFTTENFEVYKFKIHPNSKLKKSQKSPLIQIELENNGIWVLKFTNFEQIQKFVAKLHEGGAYRNV</sequence>
<dbReference type="Proteomes" id="UP001149090">
    <property type="component" value="Unassembled WGS sequence"/>
</dbReference>
<organism evidence="1 2">
    <name type="scientific">Anaeramoeba ignava</name>
    <name type="common">Anaerobic marine amoeba</name>
    <dbReference type="NCBI Taxonomy" id="1746090"/>
    <lineage>
        <taxon>Eukaryota</taxon>
        <taxon>Metamonada</taxon>
        <taxon>Anaeramoebidae</taxon>
        <taxon>Anaeramoeba</taxon>
    </lineage>
</organism>
<comment type="caution">
    <text evidence="1">The sequence shown here is derived from an EMBL/GenBank/DDBJ whole genome shotgun (WGS) entry which is preliminary data.</text>
</comment>
<proteinExistence type="predicted"/>
<reference evidence="1" key="1">
    <citation type="submission" date="2022-10" db="EMBL/GenBank/DDBJ databases">
        <title>Novel sulphate-reducing endosymbionts in the free-living metamonad Anaeramoeba.</title>
        <authorList>
            <person name="Jerlstrom-Hultqvist J."/>
            <person name="Cepicka I."/>
            <person name="Gallot-Lavallee L."/>
            <person name="Salas-Leiva D."/>
            <person name="Curtis B.A."/>
            <person name="Zahonova K."/>
            <person name="Pipaliya S."/>
            <person name="Dacks J."/>
            <person name="Roger A.J."/>
        </authorList>
    </citation>
    <scope>NUCLEOTIDE SEQUENCE</scope>
    <source>
        <strain evidence="1">BMAN</strain>
    </source>
</reference>
<dbReference type="AlphaFoldDB" id="A0A9Q0LF36"/>
<name>A0A9Q0LF36_ANAIG</name>
<dbReference type="EMBL" id="JAPDFW010000092">
    <property type="protein sequence ID" value="KAJ5070710.1"/>
    <property type="molecule type" value="Genomic_DNA"/>
</dbReference>
<evidence type="ECO:0000313" key="1">
    <source>
        <dbReference type="EMBL" id="KAJ5070710.1"/>
    </source>
</evidence>
<keyword evidence="2" id="KW-1185">Reference proteome</keyword>
<accession>A0A9Q0LF36</accession>